<reference evidence="2" key="1">
    <citation type="submission" date="2020-09" db="EMBL/GenBank/DDBJ databases">
        <title>Genome-Enabled Discovery of Anthraquinone Biosynthesis in Senna tora.</title>
        <authorList>
            <person name="Kang S.-H."/>
            <person name="Pandey R.P."/>
            <person name="Lee C.-M."/>
            <person name="Sim J.-S."/>
            <person name="Jeong J.-T."/>
            <person name="Choi B.-S."/>
            <person name="Jung M."/>
            <person name="Ginzburg D."/>
            <person name="Zhao K."/>
            <person name="Won S.Y."/>
            <person name="Oh T.-J."/>
            <person name="Yu Y."/>
            <person name="Kim N.-H."/>
            <person name="Lee O.R."/>
            <person name="Lee T.-H."/>
            <person name="Bashyal P."/>
            <person name="Kim T.-S."/>
            <person name="Lee W.-H."/>
            <person name="Kawkins C."/>
            <person name="Kim C.-K."/>
            <person name="Kim J.S."/>
            <person name="Ahn B.O."/>
            <person name="Rhee S.Y."/>
            <person name="Sohng J.K."/>
        </authorList>
    </citation>
    <scope>NUCLEOTIDE SEQUENCE</scope>
    <source>
        <tissue evidence="2">Leaf</tissue>
    </source>
</reference>
<gene>
    <name evidence="2" type="ORF">G2W53_035672</name>
</gene>
<dbReference type="Proteomes" id="UP000634136">
    <property type="component" value="Unassembled WGS sequence"/>
</dbReference>
<evidence type="ECO:0000256" key="1">
    <source>
        <dbReference type="SAM" id="MobiDB-lite"/>
    </source>
</evidence>
<dbReference type="EMBL" id="JAAIUW010000011">
    <property type="protein sequence ID" value="KAF7808929.1"/>
    <property type="molecule type" value="Genomic_DNA"/>
</dbReference>
<evidence type="ECO:0000313" key="2">
    <source>
        <dbReference type="EMBL" id="KAF7808929.1"/>
    </source>
</evidence>
<protein>
    <submittedName>
        <fullName evidence="2">Uncharacterized protein</fullName>
    </submittedName>
</protein>
<dbReference type="AlphaFoldDB" id="A0A834SS71"/>
<keyword evidence="3" id="KW-1185">Reference proteome</keyword>
<sequence length="56" mass="6390">MLRSNPKSPRFDKKLSEELKKKEMNLSRLGEDGQLDHSLVRAPPHSQGYRTAVSLL</sequence>
<organism evidence="2 3">
    <name type="scientific">Senna tora</name>
    <dbReference type="NCBI Taxonomy" id="362788"/>
    <lineage>
        <taxon>Eukaryota</taxon>
        <taxon>Viridiplantae</taxon>
        <taxon>Streptophyta</taxon>
        <taxon>Embryophyta</taxon>
        <taxon>Tracheophyta</taxon>
        <taxon>Spermatophyta</taxon>
        <taxon>Magnoliopsida</taxon>
        <taxon>eudicotyledons</taxon>
        <taxon>Gunneridae</taxon>
        <taxon>Pentapetalae</taxon>
        <taxon>rosids</taxon>
        <taxon>fabids</taxon>
        <taxon>Fabales</taxon>
        <taxon>Fabaceae</taxon>
        <taxon>Caesalpinioideae</taxon>
        <taxon>Cassia clade</taxon>
        <taxon>Senna</taxon>
    </lineage>
</organism>
<evidence type="ECO:0000313" key="3">
    <source>
        <dbReference type="Proteomes" id="UP000634136"/>
    </source>
</evidence>
<feature type="compositionally biased region" description="Basic and acidic residues" evidence="1">
    <location>
        <begin position="23"/>
        <end position="39"/>
    </location>
</feature>
<accession>A0A834SS71</accession>
<name>A0A834SS71_9FABA</name>
<proteinExistence type="predicted"/>
<comment type="caution">
    <text evidence="2">The sequence shown here is derived from an EMBL/GenBank/DDBJ whole genome shotgun (WGS) entry which is preliminary data.</text>
</comment>
<feature type="region of interest" description="Disordered" evidence="1">
    <location>
        <begin position="23"/>
        <end position="56"/>
    </location>
</feature>